<gene>
    <name evidence="2" type="ORF">LY89DRAFT_663834</name>
</gene>
<dbReference type="OrthoDB" id="3232309at2759"/>
<dbReference type="SUPFAM" id="SSF48097">
    <property type="entry name" value="Regulator of G-protein signaling, RGS"/>
    <property type="match status" value="1"/>
</dbReference>
<evidence type="ECO:0000313" key="3">
    <source>
        <dbReference type="Proteomes" id="UP000070700"/>
    </source>
</evidence>
<keyword evidence="1" id="KW-0812">Transmembrane</keyword>
<dbReference type="AlphaFoldDB" id="A0A194XT56"/>
<keyword evidence="3" id="KW-1185">Reference proteome</keyword>
<accession>A0A194XT56</accession>
<dbReference type="InterPro" id="IPR044926">
    <property type="entry name" value="RGS_subdomain_2"/>
</dbReference>
<dbReference type="KEGG" id="psco:LY89DRAFT_663834"/>
<proteinExistence type="predicted"/>
<dbReference type="InterPro" id="IPR036305">
    <property type="entry name" value="RGS_sf"/>
</dbReference>
<dbReference type="Gene3D" id="1.10.167.10">
    <property type="entry name" value="Regulator of G-protein Signalling 4, domain 2"/>
    <property type="match status" value="1"/>
</dbReference>
<organism evidence="2 3">
    <name type="scientific">Mollisia scopiformis</name>
    <name type="common">Conifer needle endophyte fungus</name>
    <name type="synonym">Phialocephala scopiformis</name>
    <dbReference type="NCBI Taxonomy" id="149040"/>
    <lineage>
        <taxon>Eukaryota</taxon>
        <taxon>Fungi</taxon>
        <taxon>Dikarya</taxon>
        <taxon>Ascomycota</taxon>
        <taxon>Pezizomycotina</taxon>
        <taxon>Leotiomycetes</taxon>
        <taxon>Helotiales</taxon>
        <taxon>Mollisiaceae</taxon>
        <taxon>Mollisia</taxon>
    </lineage>
</organism>
<dbReference type="Proteomes" id="UP000070700">
    <property type="component" value="Unassembled WGS sequence"/>
</dbReference>
<keyword evidence="1" id="KW-0472">Membrane</keyword>
<evidence type="ECO:0008006" key="4">
    <source>
        <dbReference type="Google" id="ProtNLM"/>
    </source>
</evidence>
<reference evidence="2 3" key="1">
    <citation type="submission" date="2015-10" db="EMBL/GenBank/DDBJ databases">
        <title>Full genome of DAOMC 229536 Phialocephala scopiformis, a fungal endophyte of spruce producing the potent anti-insectan compound rugulosin.</title>
        <authorList>
            <consortium name="DOE Joint Genome Institute"/>
            <person name="Walker A.K."/>
            <person name="Frasz S.L."/>
            <person name="Seifert K.A."/>
            <person name="Miller J.D."/>
            <person name="Mondo S.J."/>
            <person name="Labutti K."/>
            <person name="Lipzen A."/>
            <person name="Dockter R."/>
            <person name="Kennedy M."/>
            <person name="Grigoriev I.V."/>
            <person name="Spatafora J.W."/>
        </authorList>
    </citation>
    <scope>NUCLEOTIDE SEQUENCE [LARGE SCALE GENOMIC DNA]</scope>
    <source>
        <strain evidence="2 3">CBS 120377</strain>
    </source>
</reference>
<dbReference type="GeneID" id="28822453"/>
<dbReference type="EMBL" id="KQ947405">
    <property type="protein sequence ID" value="KUJ23388.1"/>
    <property type="molecule type" value="Genomic_DNA"/>
</dbReference>
<feature type="transmembrane region" description="Helical" evidence="1">
    <location>
        <begin position="243"/>
        <end position="265"/>
    </location>
</feature>
<protein>
    <recommendedName>
        <fullName evidence="4">RGS domain-containing protein</fullName>
    </recommendedName>
</protein>
<sequence>MTSMPSTEPSFCRTVVSVALFRRPETFVSHENLQDIMNHAKSNSRLTSKTISEVICFEKMMAGSTLPPLTKVDFMAHLVTANDSEHLEFSVCFEYYKKLFEAVDDKSAFSTPFSAQDENNAKKYVAAAARAKSGGTTMGFEDSSIPTPVIQAFQRDESYSPRTTVERLREEVDYIKKTFIVQGGKQELNLDSRTRDVLLYALGRSIHPSAFRLAVDYANEVLRKHYTEFVKVSNPVTNKTKLVGAHVIGVSLVLAGLCWGILFALSKHNRAWRALGFLPVALGAALLFAAVCRLSVVLYPLGHYHLKPWSIQANNETRLSRIHPDNFPPASGDINWPSQYNRRFLVRKWFDKDGPIQDARLRYGEVVLVGQALWFGILCGVVVLVVLLPIPPRI</sequence>
<dbReference type="InParanoid" id="A0A194XT56"/>
<evidence type="ECO:0000256" key="1">
    <source>
        <dbReference type="SAM" id="Phobius"/>
    </source>
</evidence>
<dbReference type="PANTHER" id="PTHR39466:SF1">
    <property type="entry name" value="RGS DOMAIN-CONTAINING PROTEIN"/>
    <property type="match status" value="1"/>
</dbReference>
<dbReference type="PANTHER" id="PTHR39466">
    <property type="entry name" value="RGS DOMAIN-CONTAINING PROTEIN"/>
    <property type="match status" value="1"/>
</dbReference>
<feature type="transmembrane region" description="Helical" evidence="1">
    <location>
        <begin position="277"/>
        <end position="299"/>
    </location>
</feature>
<evidence type="ECO:0000313" key="2">
    <source>
        <dbReference type="EMBL" id="KUJ23388.1"/>
    </source>
</evidence>
<dbReference type="RefSeq" id="XP_018077743.1">
    <property type="nucleotide sequence ID" value="XM_018212727.1"/>
</dbReference>
<keyword evidence="1" id="KW-1133">Transmembrane helix</keyword>
<name>A0A194XT56_MOLSC</name>
<feature type="transmembrane region" description="Helical" evidence="1">
    <location>
        <begin position="372"/>
        <end position="390"/>
    </location>
</feature>